<evidence type="ECO:0000256" key="1">
    <source>
        <dbReference type="SAM" id="Phobius"/>
    </source>
</evidence>
<keyword evidence="1" id="KW-1133">Transmembrane helix</keyword>
<keyword evidence="3" id="KW-1185">Reference proteome</keyword>
<reference evidence="2 3" key="1">
    <citation type="journal article" date="2018" name="Nat. Ecol. Evol.">
        <title>Pezizomycetes genomes reveal the molecular basis of ectomycorrhizal truffle lifestyle.</title>
        <authorList>
            <person name="Murat C."/>
            <person name="Payen T."/>
            <person name="Noel B."/>
            <person name="Kuo A."/>
            <person name="Morin E."/>
            <person name="Chen J."/>
            <person name="Kohler A."/>
            <person name="Krizsan K."/>
            <person name="Balestrini R."/>
            <person name="Da Silva C."/>
            <person name="Montanini B."/>
            <person name="Hainaut M."/>
            <person name="Levati E."/>
            <person name="Barry K.W."/>
            <person name="Belfiori B."/>
            <person name="Cichocki N."/>
            <person name="Clum A."/>
            <person name="Dockter R.B."/>
            <person name="Fauchery L."/>
            <person name="Guy J."/>
            <person name="Iotti M."/>
            <person name="Le Tacon F."/>
            <person name="Lindquist E.A."/>
            <person name="Lipzen A."/>
            <person name="Malagnac F."/>
            <person name="Mello A."/>
            <person name="Molinier V."/>
            <person name="Miyauchi S."/>
            <person name="Poulain J."/>
            <person name="Riccioni C."/>
            <person name="Rubini A."/>
            <person name="Sitrit Y."/>
            <person name="Splivallo R."/>
            <person name="Traeger S."/>
            <person name="Wang M."/>
            <person name="Zifcakova L."/>
            <person name="Wipf D."/>
            <person name="Zambonelli A."/>
            <person name="Paolocci F."/>
            <person name="Nowrousian M."/>
            <person name="Ottonello S."/>
            <person name="Baldrian P."/>
            <person name="Spatafora J.W."/>
            <person name="Henrissat B."/>
            <person name="Nagy L.G."/>
            <person name="Aury J.M."/>
            <person name="Wincker P."/>
            <person name="Grigoriev I.V."/>
            <person name="Bonfante P."/>
            <person name="Martin F.M."/>
        </authorList>
    </citation>
    <scope>NUCLEOTIDE SEQUENCE [LARGE SCALE GENOMIC DNA]</scope>
    <source>
        <strain evidence="2 3">120613-1</strain>
    </source>
</reference>
<sequence>MDGLSRTYKDIRYHSSTLTWGIVFFVSERLYCLLLYFITPYTRAISYHTAPYHTYLLSLPLTSPCR</sequence>
<evidence type="ECO:0000313" key="3">
    <source>
        <dbReference type="Proteomes" id="UP000276215"/>
    </source>
</evidence>
<dbReference type="EMBL" id="ML120439">
    <property type="protein sequence ID" value="RPA94273.1"/>
    <property type="molecule type" value="Genomic_DNA"/>
</dbReference>
<keyword evidence="1" id="KW-0472">Membrane</keyword>
<dbReference type="Proteomes" id="UP000276215">
    <property type="component" value="Unassembled WGS sequence"/>
</dbReference>
<evidence type="ECO:0000313" key="2">
    <source>
        <dbReference type="EMBL" id="RPA94273.1"/>
    </source>
</evidence>
<keyword evidence="1" id="KW-0812">Transmembrane</keyword>
<gene>
    <name evidence="2" type="ORF">L873DRAFT_1814610</name>
</gene>
<organism evidence="2 3">
    <name type="scientific">Choiromyces venosus 120613-1</name>
    <dbReference type="NCBI Taxonomy" id="1336337"/>
    <lineage>
        <taxon>Eukaryota</taxon>
        <taxon>Fungi</taxon>
        <taxon>Dikarya</taxon>
        <taxon>Ascomycota</taxon>
        <taxon>Pezizomycotina</taxon>
        <taxon>Pezizomycetes</taxon>
        <taxon>Pezizales</taxon>
        <taxon>Tuberaceae</taxon>
        <taxon>Choiromyces</taxon>
    </lineage>
</organism>
<feature type="transmembrane region" description="Helical" evidence="1">
    <location>
        <begin position="20"/>
        <end position="38"/>
    </location>
</feature>
<proteinExistence type="predicted"/>
<accession>A0A3N4J7K5</accession>
<protein>
    <submittedName>
        <fullName evidence="2">Uncharacterized protein</fullName>
    </submittedName>
</protein>
<name>A0A3N4J7K5_9PEZI</name>
<dbReference type="AlphaFoldDB" id="A0A3N4J7K5"/>